<dbReference type="SUPFAM" id="SSF51430">
    <property type="entry name" value="NAD(P)-linked oxidoreductase"/>
    <property type="match status" value="1"/>
</dbReference>
<dbReference type="Pfam" id="PF00248">
    <property type="entry name" value="Aldo_ket_red"/>
    <property type="match status" value="1"/>
</dbReference>
<dbReference type="InterPro" id="IPR023210">
    <property type="entry name" value="NADP_OxRdtase_dom"/>
</dbReference>
<evidence type="ECO:0000313" key="3">
    <source>
        <dbReference type="Proteomes" id="UP000219994"/>
    </source>
</evidence>
<dbReference type="AlphaFoldDB" id="A0A2A6FPW7"/>
<feature type="domain" description="NADP-dependent oxidoreductase" evidence="1">
    <location>
        <begin position="19"/>
        <end position="321"/>
    </location>
</feature>
<dbReference type="InterPro" id="IPR020471">
    <property type="entry name" value="AKR"/>
</dbReference>
<gene>
    <name evidence="2" type="ORF">B5766_09695</name>
</gene>
<proteinExistence type="predicted"/>
<reference evidence="3" key="1">
    <citation type="submission" date="2017-03" db="EMBL/GenBank/DDBJ databases">
        <authorList>
            <person name="Lund M.B."/>
        </authorList>
    </citation>
    <scope>NUCLEOTIDE SEQUENCE [LARGE SCALE GENOMIC DNA]</scope>
</reference>
<organism evidence="2 3">
    <name type="scientific">Candidatus Lumbricidiphila eiseniae</name>
    <dbReference type="NCBI Taxonomy" id="1969409"/>
    <lineage>
        <taxon>Bacteria</taxon>
        <taxon>Bacillati</taxon>
        <taxon>Actinomycetota</taxon>
        <taxon>Actinomycetes</taxon>
        <taxon>Micrococcales</taxon>
        <taxon>Microbacteriaceae</taxon>
        <taxon>Candidatus Lumbricidiphila</taxon>
    </lineage>
</organism>
<dbReference type="PANTHER" id="PTHR42686">
    <property type="entry name" value="GH17980P-RELATED"/>
    <property type="match status" value="1"/>
</dbReference>
<comment type="caution">
    <text evidence="2">The sequence shown here is derived from an EMBL/GenBank/DDBJ whole genome shotgun (WGS) entry which is preliminary data.</text>
</comment>
<dbReference type="EMBL" id="NAEP01000046">
    <property type="protein sequence ID" value="PDQ34727.1"/>
    <property type="molecule type" value="Genomic_DNA"/>
</dbReference>
<dbReference type="Proteomes" id="UP000219994">
    <property type="component" value="Unassembled WGS sequence"/>
</dbReference>
<evidence type="ECO:0000313" key="2">
    <source>
        <dbReference type="EMBL" id="PDQ34727.1"/>
    </source>
</evidence>
<protein>
    <submittedName>
        <fullName evidence="2">Aldo/keto reductase</fullName>
    </submittedName>
</protein>
<dbReference type="InterPro" id="IPR036812">
    <property type="entry name" value="NAD(P)_OxRdtase_dom_sf"/>
</dbReference>
<evidence type="ECO:0000259" key="1">
    <source>
        <dbReference type="Pfam" id="PF00248"/>
    </source>
</evidence>
<name>A0A2A6FPW7_9MICO</name>
<sequence length="329" mass="35308">MSGVGGLDRTGSEPIRFGRLGFGCASLGGLYHTVTDAEAQAALEAAWGGGIRYFDTAPHYGVGLSEERLGAFLRGRPRDEFIVSTKVGRVLEPNPHFHGESDIAEGFMAPATRVRRFDPTEAGVRRSLEESLERMGLDRIDILFLHDPDVYDLDWGLREGLPALAKLRDEGLVREIGIGVNSVAVAARAVREGDLDLVMLAGRYTLLEQTATEDLFPLCAQRGVRIVNAAVYNSGLLATAHPGTAAKYNYSDVPADVLATARALAVVCTRFGVELPAAAIQYPLRNPLIATVVVGTSNAAAVRENLARMAVTIPADLWRELAAQGLIDS</sequence>
<dbReference type="GO" id="GO:0005829">
    <property type="term" value="C:cytosol"/>
    <property type="evidence" value="ECO:0007669"/>
    <property type="project" value="TreeGrafter"/>
</dbReference>
<accession>A0A2A6FPW7</accession>
<dbReference type="CDD" id="cd19152">
    <property type="entry name" value="AKR_AKR15A"/>
    <property type="match status" value="1"/>
</dbReference>
<dbReference type="GO" id="GO:0016491">
    <property type="term" value="F:oxidoreductase activity"/>
    <property type="evidence" value="ECO:0007669"/>
    <property type="project" value="InterPro"/>
</dbReference>
<dbReference type="PANTHER" id="PTHR42686:SF1">
    <property type="entry name" value="GH17980P-RELATED"/>
    <property type="match status" value="1"/>
</dbReference>
<dbReference type="Gene3D" id="3.20.20.100">
    <property type="entry name" value="NADP-dependent oxidoreductase domain"/>
    <property type="match status" value="1"/>
</dbReference>